<name>A0A239XI16_9FLAO</name>
<organism evidence="2 3">
    <name type="scientific">Chryseobacterium taklimakanense</name>
    <dbReference type="NCBI Taxonomy" id="536441"/>
    <lineage>
        <taxon>Bacteria</taxon>
        <taxon>Pseudomonadati</taxon>
        <taxon>Bacteroidota</taxon>
        <taxon>Flavobacteriia</taxon>
        <taxon>Flavobacteriales</taxon>
        <taxon>Weeksellaceae</taxon>
        <taxon>Chryseobacterium group</taxon>
        <taxon>Chryseobacterium</taxon>
    </lineage>
</organism>
<dbReference type="EMBL" id="LT906465">
    <property type="protein sequence ID" value="SNV45863.1"/>
    <property type="molecule type" value="Genomic_DNA"/>
</dbReference>
<dbReference type="PANTHER" id="PTHR46246:SF1">
    <property type="entry name" value="GUANOSINE-3',5'-BIS(DIPHOSPHATE) 3'-PYROPHOSPHOHYDROLASE MESH1"/>
    <property type="match status" value="1"/>
</dbReference>
<sequence length="185" mass="21290">MDEILAKITDFGDQAHGEQLRKYAPDRYMVHPVRVMQKLKSYTDDITILAAALLHDVLEDTPVTRSEMQDFLETLLTAQQAERTAELVVELSDVFVKKDFPNLNRRTRKSKELARLEKTSADSQTIKYSDILDNSLEISDQDPQFARVYLSEVSLVLKKLDKGNPELRKEAIKAVEQSLQKIKRR</sequence>
<dbReference type="GO" id="GO:0008893">
    <property type="term" value="F:guanosine-3',5'-bis(diphosphate) 3'-diphosphatase activity"/>
    <property type="evidence" value="ECO:0007669"/>
    <property type="project" value="TreeGrafter"/>
</dbReference>
<protein>
    <submittedName>
        <fullName evidence="2">Bifunctional (P)ppGpp synthase/hydrolase relA</fullName>
    </submittedName>
</protein>
<keyword evidence="2" id="KW-0378">Hydrolase</keyword>
<dbReference type="InterPro" id="IPR006674">
    <property type="entry name" value="HD_domain"/>
</dbReference>
<dbReference type="SMART" id="SM00471">
    <property type="entry name" value="HDc"/>
    <property type="match status" value="1"/>
</dbReference>
<dbReference type="PANTHER" id="PTHR46246">
    <property type="entry name" value="GUANOSINE-3',5'-BIS(DIPHOSPHATE) 3'-PYROPHOSPHOHYDROLASE MESH1"/>
    <property type="match status" value="1"/>
</dbReference>
<reference evidence="2 3" key="1">
    <citation type="submission" date="2017-06" db="EMBL/GenBank/DDBJ databases">
        <authorList>
            <consortium name="Pathogen Informatics"/>
        </authorList>
    </citation>
    <scope>NUCLEOTIDE SEQUENCE [LARGE SCALE GENOMIC DNA]</scope>
    <source>
        <strain evidence="2 3">NCTC13490</strain>
    </source>
</reference>
<feature type="domain" description="HD/PDEase" evidence="1">
    <location>
        <begin position="24"/>
        <end position="144"/>
    </location>
</feature>
<dbReference type="Gene3D" id="1.10.3210.10">
    <property type="entry name" value="Hypothetical protein af1432"/>
    <property type="match status" value="1"/>
</dbReference>
<dbReference type="InterPro" id="IPR003607">
    <property type="entry name" value="HD/PDEase_dom"/>
</dbReference>
<proteinExistence type="predicted"/>
<gene>
    <name evidence="2" type="primary">relA_3</name>
    <name evidence="2" type="ORF">SAMEA4412677_01551</name>
</gene>
<dbReference type="Pfam" id="PF01966">
    <property type="entry name" value="HD"/>
    <property type="match status" value="1"/>
</dbReference>
<evidence type="ECO:0000313" key="3">
    <source>
        <dbReference type="Proteomes" id="UP000215196"/>
    </source>
</evidence>
<evidence type="ECO:0000313" key="2">
    <source>
        <dbReference type="EMBL" id="SNV45863.1"/>
    </source>
</evidence>
<accession>A0A239XI16</accession>
<dbReference type="SUPFAM" id="SSF109604">
    <property type="entry name" value="HD-domain/PDEase-like"/>
    <property type="match status" value="1"/>
</dbReference>
<dbReference type="AlphaFoldDB" id="A0A239XI16"/>
<dbReference type="Proteomes" id="UP000215196">
    <property type="component" value="Chromosome 1"/>
</dbReference>
<keyword evidence="3" id="KW-1185">Reference proteome</keyword>
<dbReference type="KEGG" id="ctak:4412677_01551"/>
<evidence type="ECO:0000259" key="1">
    <source>
        <dbReference type="SMART" id="SM00471"/>
    </source>
</evidence>
<dbReference type="RefSeq" id="WP_095072043.1">
    <property type="nucleotide sequence ID" value="NZ_LT906465.1"/>
</dbReference>
<dbReference type="InterPro" id="IPR052194">
    <property type="entry name" value="MESH1"/>
</dbReference>